<feature type="region of interest" description="Disordered" evidence="6">
    <location>
        <begin position="390"/>
        <end position="414"/>
    </location>
</feature>
<dbReference type="GO" id="GO:1990071">
    <property type="term" value="C:TRAPPII protein complex"/>
    <property type="evidence" value="ECO:0007669"/>
    <property type="project" value="InterPro"/>
</dbReference>
<dbReference type="OrthoDB" id="5345392at2759"/>
<keyword evidence="10" id="KW-1185">Reference proteome</keyword>
<evidence type="ECO:0000256" key="5">
    <source>
        <dbReference type="ARBA" id="ARBA00023136"/>
    </source>
</evidence>
<evidence type="ECO:0000256" key="1">
    <source>
        <dbReference type="ARBA" id="ARBA00004141"/>
    </source>
</evidence>
<dbReference type="Pfam" id="PF12735">
    <property type="entry name" value="IgD3_Trs65"/>
    <property type="match status" value="1"/>
</dbReference>
<comment type="caution">
    <text evidence="9">The sequence shown here is derived from an EMBL/GenBank/DDBJ whole genome shotgun (WGS) entry which is preliminary data.</text>
</comment>
<dbReference type="InterPro" id="IPR024662">
    <property type="entry name" value="Trs65"/>
</dbReference>
<name>A0A9P4V3I6_9PLEO</name>
<dbReference type="Proteomes" id="UP000799444">
    <property type="component" value="Unassembled WGS sequence"/>
</dbReference>
<proteinExistence type="inferred from homology"/>
<dbReference type="PANTHER" id="PTHR28159:SF1">
    <property type="entry name" value="TRAFFICKING PROTEIN PARTICLE COMPLEX II-SPECIFIC SUBUNIT 65"/>
    <property type="match status" value="1"/>
</dbReference>
<sequence>MASEVIEAPPRGSAEFVEGSVLEAVVPSDSFLNVEHGLKAWDGRVEDENSSILPSIAPRQLLLFDEIAPVYVVLRTPLLQEVSLKSYLSRLAITLEAFVFGSAPSPEPEAKAPPPKELIYSETIKDSNEPLVLRHEQDSSHVYVIWSVDVFIGRPRGRFHKPLIYFHPTASLKPPERVKKSVIDDEYLPSKVPTALNLLQPFENDPALAGTHPRLSSLRISKIAPTAPLARELVRPIHTGQRRLFRALPALIWRIRYSKVPASLSDASLIASLDLEVAHVTGYNITIDDVKISMRGGTVKSIAGHEESSRIYKPADQMTYLYKLTPDLAADGTPKYGADGHILNLKIGAKVLISEQCRPKISIEWKTAVDFSVDHNENLVRAAHRLSNPSAHAPLKADNPDSLPSHDTNIKEEDDGNKVINVTLTLSGPAQVHVGEPFRWDAFVVNRSDKTRKLAILALPKRKRDLDRHKAHPSTSSIGARTDSKDLLAHAVVDENVVYAKQKQARTEPADLVCLTTDVRIGHLAPGACYTADLRFLALSPGVLQVDAVRIVDLATNEVSDIRDLPSIDVTSSARMIENTRRRLLYQLNSRWIYGKIPLLHAAVFILQMAAVSLLTRKFNTYYSHRPGTMSGIASQSLTAIRQRGNRKSASGKDDFLSIEIHDLDKKDSLPAGELIPDSKHLPPPFDFERLTRFMAYGFLMAPVQHKWFGFLSRTFPVTKDSAMVPALKRVAFDQFLFAPLGLACFFTFMTIAEGGGKRAVTRKFQDVYVPALKANFMVWPAVQILNFRVMPIQFQIPFVSTVGIAWTAYLSLTNSSDD</sequence>
<gene>
    <name evidence="9" type="ORF">EJ04DRAFT_534376</name>
</gene>
<dbReference type="AlphaFoldDB" id="A0A9P4V3I6"/>
<feature type="transmembrane region" description="Helical" evidence="7">
    <location>
        <begin position="592"/>
        <end position="616"/>
    </location>
</feature>
<dbReference type="GO" id="GO:0016020">
    <property type="term" value="C:membrane"/>
    <property type="evidence" value="ECO:0007669"/>
    <property type="project" value="UniProtKB-SubCell"/>
</dbReference>
<evidence type="ECO:0000313" key="9">
    <source>
        <dbReference type="EMBL" id="KAF2735208.1"/>
    </source>
</evidence>
<dbReference type="EMBL" id="ML996138">
    <property type="protein sequence ID" value="KAF2735208.1"/>
    <property type="molecule type" value="Genomic_DNA"/>
</dbReference>
<feature type="transmembrane region" description="Helical" evidence="7">
    <location>
        <begin position="793"/>
        <end position="813"/>
    </location>
</feature>
<evidence type="ECO:0000256" key="2">
    <source>
        <dbReference type="ARBA" id="ARBA00006824"/>
    </source>
</evidence>
<feature type="transmembrane region" description="Helical" evidence="7">
    <location>
        <begin position="736"/>
        <end position="756"/>
    </location>
</feature>
<feature type="transmembrane region" description="Helical" evidence="7">
    <location>
        <begin position="768"/>
        <end position="787"/>
    </location>
</feature>
<dbReference type="InterPro" id="IPR007248">
    <property type="entry name" value="Mpv17_PMP22"/>
</dbReference>
<evidence type="ECO:0000259" key="8">
    <source>
        <dbReference type="Pfam" id="PF12735"/>
    </source>
</evidence>
<dbReference type="GO" id="GO:0006891">
    <property type="term" value="P:intra-Golgi vesicle-mediated transport"/>
    <property type="evidence" value="ECO:0007669"/>
    <property type="project" value="InterPro"/>
</dbReference>
<dbReference type="Pfam" id="PF04117">
    <property type="entry name" value="Mpv17_PMP22"/>
    <property type="match status" value="1"/>
</dbReference>
<dbReference type="PANTHER" id="PTHR28159">
    <property type="entry name" value="TRAFFICKING PROTEIN PARTICLE COMPLEX II-SPECIFIC SUBUNIT 65"/>
    <property type="match status" value="1"/>
</dbReference>
<reference evidence="9" key="1">
    <citation type="journal article" date="2020" name="Stud. Mycol.">
        <title>101 Dothideomycetes genomes: a test case for predicting lifestyles and emergence of pathogens.</title>
        <authorList>
            <person name="Haridas S."/>
            <person name="Albert R."/>
            <person name="Binder M."/>
            <person name="Bloem J."/>
            <person name="Labutti K."/>
            <person name="Salamov A."/>
            <person name="Andreopoulos B."/>
            <person name="Baker S."/>
            <person name="Barry K."/>
            <person name="Bills G."/>
            <person name="Bluhm B."/>
            <person name="Cannon C."/>
            <person name="Castanera R."/>
            <person name="Culley D."/>
            <person name="Daum C."/>
            <person name="Ezra D."/>
            <person name="Gonzalez J."/>
            <person name="Henrissat B."/>
            <person name="Kuo A."/>
            <person name="Liang C."/>
            <person name="Lipzen A."/>
            <person name="Lutzoni F."/>
            <person name="Magnuson J."/>
            <person name="Mondo S."/>
            <person name="Nolan M."/>
            <person name="Ohm R."/>
            <person name="Pangilinan J."/>
            <person name="Park H.-J."/>
            <person name="Ramirez L."/>
            <person name="Alfaro M."/>
            <person name="Sun H."/>
            <person name="Tritt A."/>
            <person name="Yoshinaga Y."/>
            <person name="Zwiers L.-H."/>
            <person name="Turgeon B."/>
            <person name="Goodwin S."/>
            <person name="Spatafora J."/>
            <person name="Crous P."/>
            <person name="Grigoriev I."/>
        </authorList>
    </citation>
    <scope>NUCLEOTIDE SEQUENCE</scope>
    <source>
        <strain evidence="9">CBS 125425</strain>
    </source>
</reference>
<feature type="domain" description="Trafficking protein particle complex II-specific subunit 65 IgD3" evidence="8">
    <location>
        <begin position="400"/>
        <end position="569"/>
    </location>
</feature>
<evidence type="ECO:0000256" key="7">
    <source>
        <dbReference type="SAM" id="Phobius"/>
    </source>
</evidence>
<protein>
    <recommendedName>
        <fullName evidence="8">Trafficking protein particle complex II-specific subunit 65 IgD3 domain-containing protein</fullName>
    </recommendedName>
</protein>
<evidence type="ECO:0000256" key="6">
    <source>
        <dbReference type="SAM" id="MobiDB-lite"/>
    </source>
</evidence>
<evidence type="ECO:0000256" key="3">
    <source>
        <dbReference type="ARBA" id="ARBA00022692"/>
    </source>
</evidence>
<evidence type="ECO:0000313" key="10">
    <source>
        <dbReference type="Proteomes" id="UP000799444"/>
    </source>
</evidence>
<comment type="similarity">
    <text evidence="2">Belongs to the peroxisomal membrane protein PXMP2/4 family.</text>
</comment>
<accession>A0A9P4V3I6</accession>
<dbReference type="GO" id="GO:0005802">
    <property type="term" value="C:trans-Golgi network"/>
    <property type="evidence" value="ECO:0007669"/>
    <property type="project" value="TreeGrafter"/>
</dbReference>
<evidence type="ECO:0000256" key="4">
    <source>
        <dbReference type="ARBA" id="ARBA00022989"/>
    </source>
</evidence>
<dbReference type="InterPro" id="IPR055420">
    <property type="entry name" value="IgD3_Trs65"/>
</dbReference>
<comment type="subcellular location">
    <subcellularLocation>
        <location evidence="1">Membrane</location>
        <topology evidence="1">Multi-pass membrane protein</topology>
    </subcellularLocation>
</comment>
<organism evidence="9 10">
    <name type="scientific">Polyplosphaeria fusca</name>
    <dbReference type="NCBI Taxonomy" id="682080"/>
    <lineage>
        <taxon>Eukaryota</taxon>
        <taxon>Fungi</taxon>
        <taxon>Dikarya</taxon>
        <taxon>Ascomycota</taxon>
        <taxon>Pezizomycotina</taxon>
        <taxon>Dothideomycetes</taxon>
        <taxon>Pleosporomycetidae</taxon>
        <taxon>Pleosporales</taxon>
        <taxon>Tetraplosphaeriaceae</taxon>
        <taxon>Polyplosphaeria</taxon>
    </lineage>
</organism>
<keyword evidence="4 7" id="KW-1133">Transmembrane helix</keyword>
<keyword evidence="5 7" id="KW-0472">Membrane</keyword>
<keyword evidence="3 7" id="KW-0812">Transmembrane</keyword>